<comment type="caution">
    <text evidence="2">The sequence shown here is derived from an EMBL/GenBank/DDBJ whole genome shotgun (WGS) entry which is preliminary data.</text>
</comment>
<accession>A0AAE3WB69</accession>
<evidence type="ECO:0000313" key="2">
    <source>
        <dbReference type="EMBL" id="MDQ2088480.1"/>
    </source>
</evidence>
<keyword evidence="1" id="KW-1133">Transmembrane helix</keyword>
<proteinExistence type="predicted"/>
<protein>
    <submittedName>
        <fullName evidence="2">Uncharacterized protein</fullName>
    </submittedName>
</protein>
<evidence type="ECO:0000256" key="1">
    <source>
        <dbReference type="SAM" id="Phobius"/>
    </source>
</evidence>
<keyword evidence="3" id="KW-1185">Reference proteome</keyword>
<dbReference type="EMBL" id="JANHAX010000001">
    <property type="protein sequence ID" value="MDQ2088480.1"/>
    <property type="molecule type" value="Genomic_DNA"/>
</dbReference>
<keyword evidence="1" id="KW-0472">Membrane</keyword>
<feature type="transmembrane region" description="Helical" evidence="1">
    <location>
        <begin position="20"/>
        <end position="38"/>
    </location>
</feature>
<reference evidence="2" key="1">
    <citation type="submission" date="2022-07" db="EMBL/GenBank/DDBJ databases">
        <authorList>
            <person name="Otstavnykh N."/>
            <person name="Isaeva M."/>
            <person name="Bystritskaya E."/>
        </authorList>
    </citation>
    <scope>NUCLEOTIDE SEQUENCE</scope>
    <source>
        <strain evidence="2">KCTC 52189</strain>
    </source>
</reference>
<name>A0AAE3WB69_9RHOB</name>
<dbReference type="AlphaFoldDB" id="A0AAE3WB69"/>
<dbReference type="RefSeq" id="WP_306733747.1">
    <property type="nucleotide sequence ID" value="NZ_JANHAX010000001.1"/>
</dbReference>
<evidence type="ECO:0000313" key="3">
    <source>
        <dbReference type="Proteomes" id="UP001226762"/>
    </source>
</evidence>
<sequence>MLSQIADILHRSRDTIWQDALGAVALMVLLLAGLHLPGMI</sequence>
<gene>
    <name evidence="2" type="ORF">NO357_01025</name>
</gene>
<reference evidence="2" key="2">
    <citation type="submission" date="2023-02" db="EMBL/GenBank/DDBJ databases">
        <title>'Rhodoalgimonas zhirmunskyi' gen. nov., isolated from a red alga.</title>
        <authorList>
            <person name="Nedashkovskaya O.I."/>
            <person name="Otstavnykh N.Y."/>
            <person name="Bystritskaya E.P."/>
            <person name="Balabanova L.A."/>
            <person name="Isaeva M.P."/>
        </authorList>
    </citation>
    <scope>NUCLEOTIDE SEQUENCE</scope>
    <source>
        <strain evidence="2">KCTC 52189</strain>
    </source>
</reference>
<keyword evidence="1" id="KW-0812">Transmembrane</keyword>
<organism evidence="2 3">
    <name type="scientific">Marimonas arenosa</name>
    <dbReference type="NCBI Taxonomy" id="1795305"/>
    <lineage>
        <taxon>Bacteria</taxon>
        <taxon>Pseudomonadati</taxon>
        <taxon>Pseudomonadota</taxon>
        <taxon>Alphaproteobacteria</taxon>
        <taxon>Rhodobacterales</taxon>
        <taxon>Paracoccaceae</taxon>
        <taxon>Marimonas</taxon>
    </lineage>
</organism>
<dbReference type="Proteomes" id="UP001226762">
    <property type="component" value="Unassembled WGS sequence"/>
</dbReference>